<dbReference type="Proteomes" id="UP000007652">
    <property type="component" value="Unassembled WGS sequence"/>
</dbReference>
<keyword evidence="9" id="KW-1185">Reference proteome</keyword>
<evidence type="ECO:0000256" key="2">
    <source>
        <dbReference type="ARBA" id="ARBA00006228"/>
    </source>
</evidence>
<evidence type="ECO:0000256" key="4">
    <source>
        <dbReference type="ARBA" id="ARBA00022475"/>
    </source>
</evidence>
<name>I7LJG3_9CLOT</name>
<dbReference type="PANTHER" id="PTHR34584:SF1">
    <property type="entry name" value="NA(+)_H(+) ANTIPORTER SUBUNIT E1"/>
    <property type="match status" value="1"/>
</dbReference>
<sequence length="92" mass="10037">MVELVKANLNMAKIVLTPSLPISPKVLKLKTELKSPIAKAILANSITLTPGTISVELVDDSLFIHVVEGDKVANIEDLKGPFERLLKEAFEE</sequence>
<keyword evidence="3" id="KW-0050">Antiport</keyword>
<evidence type="ECO:0000313" key="9">
    <source>
        <dbReference type="Proteomes" id="UP000007652"/>
    </source>
</evidence>
<evidence type="ECO:0000313" key="8">
    <source>
        <dbReference type="EMBL" id="CCJ33687.1"/>
    </source>
</evidence>
<protein>
    <submittedName>
        <fullName evidence="8">Cation antiporter</fullName>
    </submittedName>
</protein>
<evidence type="ECO:0000256" key="6">
    <source>
        <dbReference type="ARBA" id="ARBA00022989"/>
    </source>
</evidence>
<dbReference type="GO" id="GO:0008324">
    <property type="term" value="F:monoatomic cation transmembrane transporter activity"/>
    <property type="evidence" value="ECO:0007669"/>
    <property type="project" value="InterPro"/>
</dbReference>
<dbReference type="GO" id="GO:0005886">
    <property type="term" value="C:plasma membrane"/>
    <property type="evidence" value="ECO:0007669"/>
    <property type="project" value="UniProtKB-SubCell"/>
</dbReference>
<keyword evidence="6" id="KW-1133">Transmembrane helix</keyword>
<keyword evidence="3" id="KW-0813">Transport</keyword>
<gene>
    <name evidence="8" type="ORF">CAAU_1603</name>
</gene>
<keyword evidence="7" id="KW-0472">Membrane</keyword>
<dbReference type="InterPro" id="IPR002758">
    <property type="entry name" value="Cation_antiport_E"/>
</dbReference>
<dbReference type="STRING" id="857293.CAAU_1603"/>
<dbReference type="AlphaFoldDB" id="I7LJG3"/>
<comment type="caution">
    <text evidence="8">The sequence shown here is derived from an EMBL/GenBank/DDBJ whole genome shotgun (WGS) entry which is preliminary data.</text>
</comment>
<evidence type="ECO:0000256" key="7">
    <source>
        <dbReference type="ARBA" id="ARBA00023136"/>
    </source>
</evidence>
<dbReference type="EMBL" id="CAKP01000082">
    <property type="protein sequence ID" value="CCJ33687.1"/>
    <property type="molecule type" value="Genomic_DNA"/>
</dbReference>
<dbReference type="PANTHER" id="PTHR34584">
    <property type="entry name" value="NA(+)/H(+) ANTIPORTER SUBUNIT E1"/>
    <property type="match status" value="1"/>
</dbReference>
<keyword evidence="5" id="KW-0812">Transmembrane</keyword>
<accession>I7LJG3</accession>
<organism evidence="8 9">
    <name type="scientific">Caloramator australicus RC3</name>
    <dbReference type="NCBI Taxonomy" id="857293"/>
    <lineage>
        <taxon>Bacteria</taxon>
        <taxon>Bacillati</taxon>
        <taxon>Bacillota</taxon>
        <taxon>Clostridia</taxon>
        <taxon>Eubacteriales</taxon>
        <taxon>Clostridiaceae</taxon>
        <taxon>Caloramator</taxon>
    </lineage>
</organism>
<evidence type="ECO:0000256" key="3">
    <source>
        <dbReference type="ARBA" id="ARBA00022449"/>
    </source>
</evidence>
<dbReference type="eggNOG" id="COG1863">
    <property type="taxonomic scope" value="Bacteria"/>
</dbReference>
<comment type="similarity">
    <text evidence="2">Belongs to the CPA3 antiporters (TC 2.A.63) subunit E family.</text>
</comment>
<evidence type="ECO:0000256" key="1">
    <source>
        <dbReference type="ARBA" id="ARBA00004651"/>
    </source>
</evidence>
<reference evidence="8 9" key="1">
    <citation type="journal article" date="2011" name="J. Bacteriol.">
        <title>Draft genome sequence of Caloramator australicus strain RC3T, a thermoanaerobe from the Great Artesian Basin of Australia.</title>
        <authorList>
            <person name="Ogg C.D."/>
            <person name="Patel B.K.C."/>
        </authorList>
    </citation>
    <scope>NUCLEOTIDE SEQUENCE [LARGE SCALE GENOMIC DNA]</scope>
    <source>
        <strain evidence="8 9">RC3</strain>
    </source>
</reference>
<comment type="subcellular location">
    <subcellularLocation>
        <location evidence="1">Cell membrane</location>
        <topology evidence="1">Multi-pass membrane protein</topology>
    </subcellularLocation>
</comment>
<dbReference type="GO" id="GO:0015297">
    <property type="term" value="F:antiporter activity"/>
    <property type="evidence" value="ECO:0007669"/>
    <property type="project" value="UniProtKB-KW"/>
</dbReference>
<proteinExistence type="inferred from homology"/>
<keyword evidence="4" id="KW-1003">Cell membrane</keyword>
<evidence type="ECO:0000256" key="5">
    <source>
        <dbReference type="ARBA" id="ARBA00022692"/>
    </source>
</evidence>
<dbReference type="Pfam" id="PF01899">
    <property type="entry name" value="MNHE"/>
    <property type="match status" value="1"/>
</dbReference>